<organism evidence="7 8">
    <name type="scientific">Zhongshania marina</name>
    <dbReference type="NCBI Taxonomy" id="2304603"/>
    <lineage>
        <taxon>Bacteria</taxon>
        <taxon>Pseudomonadati</taxon>
        <taxon>Pseudomonadota</taxon>
        <taxon>Gammaproteobacteria</taxon>
        <taxon>Cellvibrionales</taxon>
        <taxon>Spongiibacteraceae</taxon>
        <taxon>Zhongshania</taxon>
    </lineage>
</organism>
<dbReference type="PANTHER" id="PTHR47816:SF4">
    <property type="entry name" value="RIBOSOMAL RNA SMALL SUBUNIT METHYLTRANSFERASE C"/>
    <property type="match status" value="1"/>
</dbReference>
<keyword evidence="2" id="KW-0698">rRNA processing</keyword>
<dbReference type="EMBL" id="PQGG01000002">
    <property type="protein sequence ID" value="POP54695.1"/>
    <property type="molecule type" value="Genomic_DNA"/>
</dbReference>
<evidence type="ECO:0000313" key="8">
    <source>
        <dbReference type="Proteomes" id="UP000237222"/>
    </source>
</evidence>
<name>A0A2S4HL06_9GAMM</name>
<dbReference type="GO" id="GO:0006364">
    <property type="term" value="P:rRNA processing"/>
    <property type="evidence" value="ECO:0007669"/>
    <property type="project" value="UniProtKB-KW"/>
</dbReference>
<dbReference type="AlphaFoldDB" id="A0A2S4HL06"/>
<evidence type="ECO:0000259" key="6">
    <source>
        <dbReference type="Pfam" id="PF05175"/>
    </source>
</evidence>
<dbReference type="CDD" id="cd02440">
    <property type="entry name" value="AdoMet_MTases"/>
    <property type="match status" value="1"/>
</dbReference>
<dbReference type="SUPFAM" id="SSF53335">
    <property type="entry name" value="S-adenosyl-L-methionine-dependent methyltransferases"/>
    <property type="match status" value="1"/>
</dbReference>
<keyword evidence="3 7" id="KW-0489">Methyltransferase</keyword>
<dbReference type="PANTHER" id="PTHR47816">
    <property type="entry name" value="RIBOSOMAL RNA SMALL SUBUNIT METHYLTRANSFERASE C"/>
    <property type="match status" value="1"/>
</dbReference>
<evidence type="ECO:0000313" key="7">
    <source>
        <dbReference type="EMBL" id="POP54695.1"/>
    </source>
</evidence>
<dbReference type="GO" id="GO:0003676">
    <property type="term" value="F:nucleic acid binding"/>
    <property type="evidence" value="ECO:0007669"/>
    <property type="project" value="InterPro"/>
</dbReference>
<evidence type="ECO:0000256" key="1">
    <source>
        <dbReference type="ARBA" id="ARBA00022490"/>
    </source>
</evidence>
<dbReference type="GO" id="GO:0008757">
    <property type="term" value="F:S-adenosylmethionine-dependent methyltransferase activity"/>
    <property type="evidence" value="ECO:0007669"/>
    <property type="project" value="InterPro"/>
</dbReference>
<feature type="domain" description="Methyltransferase small" evidence="6">
    <location>
        <begin position="185"/>
        <end position="354"/>
    </location>
</feature>
<dbReference type="PROSITE" id="PS00092">
    <property type="entry name" value="N6_MTASE"/>
    <property type="match status" value="1"/>
</dbReference>
<comment type="caution">
    <text evidence="7">The sequence shown here is derived from an EMBL/GenBank/DDBJ whole genome shotgun (WGS) entry which is preliminary data.</text>
</comment>
<dbReference type="Proteomes" id="UP000237222">
    <property type="component" value="Unassembled WGS sequence"/>
</dbReference>
<protein>
    <submittedName>
        <fullName evidence="7">rRNA methyltransferase</fullName>
    </submittedName>
</protein>
<dbReference type="OrthoDB" id="29650at2"/>
<sequence length="358" mass="38795">MPKSRVGASAGEGAATDTALTALYRQFSSLVSPVWWFADEHIADMPLPHAQSDWQSFTNRCDIADQLRAGGFNVELGDFDIPVDAVQPSTVCYRVSKEKAIVHYLINQALQALPTGGSLLLSGHKNDGLHNYAKKAAALLGTNADIKKQDGGAYLATIIKQQEPSSLLDDSQYTLIREIAQAPQLFSKPGVFGWQKQDRGSALLIEHLHTFLNMFETQPSRVADLGCGYGYISVMAAQQLADAEWLLTDNNASAILAARKNCDVHGLNAELVLADCAAGIQGPVDAVLCNPPFHQGFAVAGSLTDRFLAASHRLLAKKGRALFVVNQFIPLERKAQGLFQACELLCEQDGFKVLCLQK</sequence>
<evidence type="ECO:0000256" key="2">
    <source>
        <dbReference type="ARBA" id="ARBA00022552"/>
    </source>
</evidence>
<dbReference type="InterPro" id="IPR046977">
    <property type="entry name" value="RsmC/RlmG"/>
</dbReference>
<keyword evidence="1" id="KW-0963">Cytoplasm</keyword>
<evidence type="ECO:0000256" key="4">
    <source>
        <dbReference type="ARBA" id="ARBA00022679"/>
    </source>
</evidence>
<gene>
    <name evidence="7" type="ORF">C0068_00310</name>
</gene>
<dbReference type="GO" id="GO:0032259">
    <property type="term" value="P:methylation"/>
    <property type="evidence" value="ECO:0007669"/>
    <property type="project" value="UniProtKB-KW"/>
</dbReference>
<dbReference type="RefSeq" id="WP_103682499.1">
    <property type="nucleotide sequence ID" value="NZ_PQGG01000002.1"/>
</dbReference>
<keyword evidence="5" id="KW-0949">S-adenosyl-L-methionine</keyword>
<reference evidence="7" key="1">
    <citation type="submission" date="2018-01" db="EMBL/GenBank/DDBJ databases">
        <authorList>
            <person name="Yu X.-D."/>
        </authorList>
    </citation>
    <scope>NUCLEOTIDE SEQUENCE</scope>
    <source>
        <strain evidence="7">ZX-21</strain>
    </source>
</reference>
<dbReference type="Pfam" id="PF05175">
    <property type="entry name" value="MTS"/>
    <property type="match status" value="1"/>
</dbReference>
<evidence type="ECO:0000256" key="3">
    <source>
        <dbReference type="ARBA" id="ARBA00022603"/>
    </source>
</evidence>
<dbReference type="Gene3D" id="3.40.50.150">
    <property type="entry name" value="Vaccinia Virus protein VP39"/>
    <property type="match status" value="2"/>
</dbReference>
<accession>A0A2S4HL06</accession>
<keyword evidence="4" id="KW-0808">Transferase</keyword>
<evidence type="ECO:0000256" key="5">
    <source>
        <dbReference type="ARBA" id="ARBA00022691"/>
    </source>
</evidence>
<dbReference type="InterPro" id="IPR029063">
    <property type="entry name" value="SAM-dependent_MTases_sf"/>
</dbReference>
<dbReference type="InterPro" id="IPR007848">
    <property type="entry name" value="Small_mtfrase_dom"/>
</dbReference>
<proteinExistence type="predicted"/>
<dbReference type="GO" id="GO:0008170">
    <property type="term" value="F:N-methyltransferase activity"/>
    <property type="evidence" value="ECO:0007669"/>
    <property type="project" value="UniProtKB-ARBA"/>
</dbReference>
<dbReference type="InterPro" id="IPR002052">
    <property type="entry name" value="DNA_methylase_N6_adenine_CS"/>
</dbReference>